<keyword evidence="2" id="KW-1185">Reference proteome</keyword>
<dbReference type="SUPFAM" id="SSF100895">
    <property type="entry name" value="Kazal-type serine protease inhibitors"/>
    <property type="match status" value="1"/>
</dbReference>
<dbReference type="InterPro" id="IPR036058">
    <property type="entry name" value="Kazal_dom_sf"/>
</dbReference>
<reference evidence="1" key="1">
    <citation type="submission" date="2021-09" db="EMBL/GenBank/DDBJ databases">
        <authorList>
            <person name="Martin H S."/>
        </authorList>
    </citation>
    <scope>NUCLEOTIDE SEQUENCE</scope>
</reference>
<gene>
    <name evidence="1" type="ORF">DCHRY22_LOCUS5753</name>
</gene>
<comment type="caution">
    <text evidence="1">The sequence shown here is derived from an EMBL/GenBank/DDBJ whole genome shotgun (WGS) entry which is preliminary data.</text>
</comment>
<dbReference type="AlphaFoldDB" id="A0A8J2QKH2"/>
<evidence type="ECO:0000313" key="1">
    <source>
        <dbReference type="EMBL" id="CAG9564817.1"/>
    </source>
</evidence>
<dbReference type="Gene3D" id="3.30.60.30">
    <property type="match status" value="1"/>
</dbReference>
<sequence>MKFSATKAEMRKLFTRLLYFFYISAKSNADSQECLIECSNEPENMICALDLKKKNYKMFPSDCAMTGYAKCFGIGYVRTPIKYCIKSHILPSRRIYGESCPVFCPNHYRPVCGASKFRDYVYRTFNNGCYLDMINCRGDDDITGYVEVPLQFCQRHLMKNIFQEKVMVSNMYDFRDYND</sequence>
<name>A0A8J2QKH2_9NEOP</name>
<proteinExistence type="predicted"/>
<dbReference type="EMBL" id="CAKASE010000051">
    <property type="protein sequence ID" value="CAG9564817.1"/>
    <property type="molecule type" value="Genomic_DNA"/>
</dbReference>
<organism evidence="1 2">
    <name type="scientific">Danaus chrysippus</name>
    <name type="common">African queen</name>
    <dbReference type="NCBI Taxonomy" id="151541"/>
    <lineage>
        <taxon>Eukaryota</taxon>
        <taxon>Metazoa</taxon>
        <taxon>Ecdysozoa</taxon>
        <taxon>Arthropoda</taxon>
        <taxon>Hexapoda</taxon>
        <taxon>Insecta</taxon>
        <taxon>Pterygota</taxon>
        <taxon>Neoptera</taxon>
        <taxon>Endopterygota</taxon>
        <taxon>Lepidoptera</taxon>
        <taxon>Glossata</taxon>
        <taxon>Ditrysia</taxon>
        <taxon>Papilionoidea</taxon>
        <taxon>Nymphalidae</taxon>
        <taxon>Danainae</taxon>
        <taxon>Danaini</taxon>
        <taxon>Danaina</taxon>
        <taxon>Danaus</taxon>
        <taxon>Anosia</taxon>
    </lineage>
</organism>
<dbReference type="CDD" id="cd00104">
    <property type="entry name" value="KAZAL_FS"/>
    <property type="match status" value="1"/>
</dbReference>
<evidence type="ECO:0000313" key="2">
    <source>
        <dbReference type="Proteomes" id="UP000789524"/>
    </source>
</evidence>
<dbReference type="OrthoDB" id="7433985at2759"/>
<protein>
    <submittedName>
        <fullName evidence="1">(African queen) hypothetical protein</fullName>
    </submittedName>
</protein>
<accession>A0A8J2QKH2</accession>
<dbReference type="Proteomes" id="UP000789524">
    <property type="component" value="Unassembled WGS sequence"/>
</dbReference>